<comment type="similarity">
    <text evidence="3 17">Belongs to the complex I subunit 4 family.</text>
</comment>
<keyword evidence="6 17" id="KW-0813">Transport</keyword>
<dbReference type="PRINTS" id="PR01437">
    <property type="entry name" value="NUOXDRDTASE4"/>
</dbReference>
<evidence type="ECO:0000256" key="6">
    <source>
        <dbReference type="ARBA" id="ARBA00022448"/>
    </source>
</evidence>
<sequence>MLKFLLIMCLCFKNLNIWILLFNIYCLYIIFMVMLPSFSYFNISSLFYMDYLSYYMILLTIWIFILMCFTILKNPNDKILLMIFIVLLILLMYSFIWFSYLFFYMFFEMSLIPILYMIFGWGYQPERLMAGFYLLFYTMVASIPLLLSIIYLQNELAMMMMINLFYNLKMNLIYFSMISAFLMKMPMFMLHLWLPKAHVEAPIFGSMILAAILLKLGGYGLFRIFFLFYYMEYINLIIILFSLYGSILISLNCLMQFDMKILIAYSSVAHMGMVIGGLFIISNFSMSGSLMLMIAHGLCSSGLFCLVNMNYERSMSRSMLVNKGMLSYLPFLALWWFLLISSNMSAPLSLNLISEIELINSLITYTNFNILLIFMLCLFSSFYNFYLYSFSQHGKITSSMFWFSNNFSLEYLLLFLHWTPLNLMFMKLWV</sequence>
<dbReference type="InterPro" id="IPR003918">
    <property type="entry name" value="NADH_UbQ_OxRdtase"/>
</dbReference>
<evidence type="ECO:0000256" key="16">
    <source>
        <dbReference type="ARBA" id="ARBA00049551"/>
    </source>
</evidence>
<dbReference type="AlphaFoldDB" id="A0A343LA49"/>
<evidence type="ECO:0000256" key="4">
    <source>
        <dbReference type="ARBA" id="ARBA00012944"/>
    </source>
</evidence>
<evidence type="ECO:0000256" key="9">
    <source>
        <dbReference type="ARBA" id="ARBA00022967"/>
    </source>
</evidence>
<evidence type="ECO:0000256" key="7">
    <source>
        <dbReference type="ARBA" id="ARBA00022660"/>
    </source>
</evidence>
<evidence type="ECO:0000256" key="15">
    <source>
        <dbReference type="ARBA" id="ARBA00023136"/>
    </source>
</evidence>
<dbReference type="InterPro" id="IPR001750">
    <property type="entry name" value="ND/Mrp_TM"/>
</dbReference>
<keyword evidence="11 17" id="KW-1133">Transmembrane helix</keyword>
<dbReference type="PANTHER" id="PTHR43507:SF20">
    <property type="entry name" value="NADH-UBIQUINONE OXIDOREDUCTASE CHAIN 4"/>
    <property type="match status" value="1"/>
</dbReference>
<feature type="transmembrane region" description="Helical" evidence="17">
    <location>
        <begin position="102"/>
        <end position="123"/>
    </location>
</feature>
<dbReference type="GO" id="GO:0031966">
    <property type="term" value="C:mitochondrial membrane"/>
    <property type="evidence" value="ECO:0007669"/>
    <property type="project" value="UniProtKB-SubCell"/>
</dbReference>
<evidence type="ECO:0000256" key="10">
    <source>
        <dbReference type="ARBA" id="ARBA00022982"/>
    </source>
</evidence>
<keyword evidence="8 17" id="KW-0812">Transmembrane</keyword>
<keyword evidence="10 17" id="KW-0249">Electron transport</keyword>
<comment type="function">
    <text evidence="1">Core subunit of the mitochondrial membrane respiratory chain NADH dehydrogenase (Complex I) that is believed to belong to the minimal assembly required for catalysis. Complex I functions in the transfer of electrons from NADH to the respiratory chain. The immediate electron acceptor for the enzyme is believed to be ubiquinone.</text>
</comment>
<reference evidence="19" key="1">
    <citation type="journal article" date="2017" name="Mol. Ecol.">
        <title>Shotgun mitogenomics across body size classes in a local assemblage of tropical Diptera: Phylogeny, species diversity and mitochondrial abundance spectrum.</title>
        <authorList>
            <person name="Choo L.Q."/>
            <person name="Crampton-Platt A."/>
            <person name="Vogler A.P."/>
        </authorList>
    </citation>
    <scope>NUCLEOTIDE SEQUENCE</scope>
</reference>
<dbReference type="GO" id="GO:0015990">
    <property type="term" value="P:electron transport coupled proton transport"/>
    <property type="evidence" value="ECO:0007669"/>
    <property type="project" value="TreeGrafter"/>
</dbReference>
<feature type="transmembrane region" description="Helical" evidence="17">
    <location>
        <begin position="236"/>
        <end position="255"/>
    </location>
</feature>
<comment type="subcellular location">
    <subcellularLocation>
        <location evidence="2 17">Mitochondrion membrane</location>
        <topology evidence="2 17">Multi-pass membrane protein</topology>
    </subcellularLocation>
</comment>
<name>A0A343LA49_9DIPT</name>
<dbReference type="GO" id="GO:0008137">
    <property type="term" value="F:NADH dehydrogenase (ubiquinone) activity"/>
    <property type="evidence" value="ECO:0007669"/>
    <property type="project" value="UniProtKB-UniRule"/>
</dbReference>
<feature type="domain" description="NADH:quinone oxidoreductase/Mrp antiporter transmembrane" evidence="18">
    <location>
        <begin position="101"/>
        <end position="376"/>
    </location>
</feature>
<dbReference type="GO" id="GO:0003954">
    <property type="term" value="F:NADH dehydrogenase activity"/>
    <property type="evidence" value="ECO:0007669"/>
    <property type="project" value="TreeGrafter"/>
</dbReference>
<evidence type="ECO:0000256" key="2">
    <source>
        <dbReference type="ARBA" id="ARBA00004225"/>
    </source>
</evidence>
<accession>A0A343LA49</accession>
<proteinExistence type="inferred from homology"/>
<feature type="transmembrane region" description="Helical" evidence="17">
    <location>
        <begin position="206"/>
        <end position="230"/>
    </location>
</feature>
<feature type="transmembrane region" description="Helical" evidence="17">
    <location>
        <begin position="288"/>
        <end position="307"/>
    </location>
</feature>
<evidence type="ECO:0000256" key="14">
    <source>
        <dbReference type="ARBA" id="ARBA00023128"/>
    </source>
</evidence>
<evidence type="ECO:0000259" key="18">
    <source>
        <dbReference type="Pfam" id="PF00361"/>
    </source>
</evidence>
<evidence type="ECO:0000256" key="1">
    <source>
        <dbReference type="ARBA" id="ARBA00003257"/>
    </source>
</evidence>
<evidence type="ECO:0000256" key="17">
    <source>
        <dbReference type="RuleBase" id="RU003297"/>
    </source>
</evidence>
<evidence type="ECO:0000256" key="11">
    <source>
        <dbReference type="ARBA" id="ARBA00022989"/>
    </source>
</evidence>
<organism evidence="19">
    <name type="scientific">Cecidomyiidae sp. 3 LC-2017</name>
    <dbReference type="NCBI Taxonomy" id="2030135"/>
    <lineage>
        <taxon>Eukaryota</taxon>
        <taxon>Metazoa</taxon>
        <taxon>Ecdysozoa</taxon>
        <taxon>Arthropoda</taxon>
        <taxon>Hexapoda</taxon>
        <taxon>Insecta</taxon>
        <taxon>Pterygota</taxon>
        <taxon>Neoptera</taxon>
        <taxon>Endopterygota</taxon>
        <taxon>Diptera</taxon>
        <taxon>Nematocera</taxon>
        <taxon>Sciaroidea</taxon>
        <taxon>Cecidomyiidae</taxon>
    </lineage>
</organism>
<keyword evidence="15 17" id="KW-0472">Membrane</keyword>
<dbReference type="EC" id="7.1.1.2" evidence="4 17"/>
<feature type="transmembrane region" description="Helical" evidence="17">
    <location>
        <begin position="262"/>
        <end position="282"/>
    </location>
</feature>
<keyword evidence="9" id="KW-1278">Translocase</keyword>
<feature type="transmembrane region" description="Helical" evidence="17">
    <location>
        <begin position="328"/>
        <end position="348"/>
    </location>
</feature>
<keyword evidence="12 17" id="KW-0520">NAD</keyword>
<evidence type="ECO:0000256" key="8">
    <source>
        <dbReference type="ARBA" id="ARBA00022692"/>
    </source>
</evidence>
<keyword evidence="7 17" id="KW-0679">Respiratory chain</keyword>
<feature type="transmembrane region" description="Helical" evidence="17">
    <location>
        <begin position="20"/>
        <end position="41"/>
    </location>
</feature>
<gene>
    <name evidence="19" type="primary">nad4</name>
</gene>
<evidence type="ECO:0000256" key="3">
    <source>
        <dbReference type="ARBA" id="ARBA00009025"/>
    </source>
</evidence>
<dbReference type="PANTHER" id="PTHR43507">
    <property type="entry name" value="NADH-UBIQUINONE OXIDOREDUCTASE CHAIN 4"/>
    <property type="match status" value="1"/>
</dbReference>
<dbReference type="GO" id="GO:0042773">
    <property type="term" value="P:ATP synthesis coupled electron transport"/>
    <property type="evidence" value="ECO:0007669"/>
    <property type="project" value="InterPro"/>
</dbReference>
<feature type="transmembrane region" description="Helical" evidence="17">
    <location>
        <begin position="172"/>
        <end position="194"/>
    </location>
</feature>
<dbReference type="Pfam" id="PF00361">
    <property type="entry name" value="Proton_antipo_M"/>
    <property type="match status" value="1"/>
</dbReference>
<comment type="catalytic activity">
    <reaction evidence="16 17">
        <text>a ubiquinone + NADH + 5 H(+)(in) = a ubiquinol + NAD(+) + 4 H(+)(out)</text>
        <dbReference type="Rhea" id="RHEA:29091"/>
        <dbReference type="Rhea" id="RHEA-COMP:9565"/>
        <dbReference type="Rhea" id="RHEA-COMP:9566"/>
        <dbReference type="ChEBI" id="CHEBI:15378"/>
        <dbReference type="ChEBI" id="CHEBI:16389"/>
        <dbReference type="ChEBI" id="CHEBI:17976"/>
        <dbReference type="ChEBI" id="CHEBI:57540"/>
        <dbReference type="ChEBI" id="CHEBI:57945"/>
        <dbReference type="EC" id="7.1.1.2"/>
    </reaction>
</comment>
<feature type="transmembrane region" description="Helical" evidence="17">
    <location>
        <begin position="368"/>
        <end position="388"/>
    </location>
</feature>
<feature type="transmembrane region" description="Helical" evidence="17">
    <location>
        <begin position="409"/>
        <end position="429"/>
    </location>
</feature>
<evidence type="ECO:0000256" key="13">
    <source>
        <dbReference type="ARBA" id="ARBA00023075"/>
    </source>
</evidence>
<dbReference type="EMBL" id="MF410944">
    <property type="protein sequence ID" value="ATN41196.1"/>
    <property type="molecule type" value="Genomic_DNA"/>
</dbReference>
<keyword evidence="14 17" id="KW-0496">Mitochondrion</keyword>
<feature type="transmembrane region" description="Helical" evidence="17">
    <location>
        <begin position="130"/>
        <end position="152"/>
    </location>
</feature>
<geneLocation type="mitochondrion" evidence="19"/>
<feature type="transmembrane region" description="Helical" evidence="17">
    <location>
        <begin position="53"/>
        <end position="72"/>
    </location>
</feature>
<evidence type="ECO:0000313" key="19">
    <source>
        <dbReference type="EMBL" id="ATN41196.1"/>
    </source>
</evidence>
<dbReference type="GO" id="GO:0048039">
    <property type="term" value="F:ubiquinone binding"/>
    <property type="evidence" value="ECO:0007669"/>
    <property type="project" value="TreeGrafter"/>
</dbReference>
<evidence type="ECO:0000256" key="5">
    <source>
        <dbReference type="ARBA" id="ARBA00021006"/>
    </source>
</evidence>
<protein>
    <recommendedName>
        <fullName evidence="5 17">NADH-ubiquinone oxidoreductase chain 4</fullName>
        <ecNumber evidence="4 17">7.1.1.2</ecNumber>
    </recommendedName>
</protein>
<comment type="function">
    <text evidence="17">Core subunit of the mitochondrial membrane respiratory chain NADH dehydrogenase (Complex I) which catalyzes electron transfer from NADH through the respiratory chain, using ubiquinone as an electron acceptor. Essential for the catalytic activity and assembly of complex I.</text>
</comment>
<evidence type="ECO:0000256" key="12">
    <source>
        <dbReference type="ARBA" id="ARBA00023027"/>
    </source>
</evidence>
<feature type="transmembrane region" description="Helical" evidence="17">
    <location>
        <begin position="79"/>
        <end position="96"/>
    </location>
</feature>
<keyword evidence="13 17" id="KW-0830">Ubiquinone</keyword>